<gene>
    <name evidence="6" type="ORF">SAMN04487893_10459</name>
</gene>
<keyword evidence="7" id="KW-1185">Reference proteome</keyword>
<evidence type="ECO:0000256" key="1">
    <source>
        <dbReference type="ARBA" id="ARBA00004141"/>
    </source>
</evidence>
<dbReference type="GO" id="GO:0016020">
    <property type="term" value="C:membrane"/>
    <property type="evidence" value="ECO:0007669"/>
    <property type="project" value="UniProtKB-SubCell"/>
</dbReference>
<dbReference type="AlphaFoldDB" id="A0A1I3PC02"/>
<dbReference type="EMBL" id="FORU01000004">
    <property type="protein sequence ID" value="SFJ18992.1"/>
    <property type="molecule type" value="Genomic_DNA"/>
</dbReference>
<evidence type="ECO:0000313" key="6">
    <source>
        <dbReference type="EMBL" id="SFJ18992.1"/>
    </source>
</evidence>
<feature type="transmembrane region" description="Helical" evidence="5">
    <location>
        <begin position="106"/>
        <end position="122"/>
    </location>
</feature>
<dbReference type="Proteomes" id="UP000243887">
    <property type="component" value="Unassembled WGS sequence"/>
</dbReference>
<sequence>MLKFSNSQLGYLVVRIAMGLSLLMHGGVRIPKWGAFSSATADSFADTILPYELVYVFASVIIIGEVLSGVLLLLGGRFVRWGCALGILLMGFLMFGSGMLEQWQGVMNQIVHVLILYLLLINPNTQDPTMSRE</sequence>
<feature type="transmembrane region" description="Helical" evidence="5">
    <location>
        <begin position="53"/>
        <end position="74"/>
    </location>
</feature>
<evidence type="ECO:0000256" key="5">
    <source>
        <dbReference type="SAM" id="Phobius"/>
    </source>
</evidence>
<proteinExistence type="predicted"/>
<keyword evidence="4 5" id="KW-0472">Membrane</keyword>
<dbReference type="OrthoDB" id="4732370at2"/>
<feature type="transmembrane region" description="Helical" evidence="5">
    <location>
        <begin position="81"/>
        <end position="100"/>
    </location>
</feature>
<keyword evidence="3 5" id="KW-1133">Transmembrane helix</keyword>
<organism evidence="6 7">
    <name type="scientific">Myroides guanonis</name>
    <dbReference type="NCBI Taxonomy" id="1150112"/>
    <lineage>
        <taxon>Bacteria</taxon>
        <taxon>Pseudomonadati</taxon>
        <taxon>Bacteroidota</taxon>
        <taxon>Flavobacteriia</taxon>
        <taxon>Flavobacteriales</taxon>
        <taxon>Flavobacteriaceae</taxon>
        <taxon>Myroides</taxon>
    </lineage>
</organism>
<feature type="transmembrane region" description="Helical" evidence="5">
    <location>
        <begin position="12"/>
        <end position="33"/>
    </location>
</feature>
<dbReference type="InterPro" id="IPR032808">
    <property type="entry name" value="DoxX"/>
</dbReference>
<evidence type="ECO:0000313" key="7">
    <source>
        <dbReference type="Proteomes" id="UP000243887"/>
    </source>
</evidence>
<evidence type="ECO:0000256" key="3">
    <source>
        <dbReference type="ARBA" id="ARBA00022989"/>
    </source>
</evidence>
<evidence type="ECO:0000256" key="4">
    <source>
        <dbReference type="ARBA" id="ARBA00023136"/>
    </source>
</evidence>
<evidence type="ECO:0000256" key="2">
    <source>
        <dbReference type="ARBA" id="ARBA00022692"/>
    </source>
</evidence>
<dbReference type="Pfam" id="PF07681">
    <property type="entry name" value="DoxX"/>
    <property type="match status" value="1"/>
</dbReference>
<accession>A0A1I3PC02</accession>
<reference evidence="7" key="1">
    <citation type="submission" date="2016-10" db="EMBL/GenBank/DDBJ databases">
        <authorList>
            <person name="Varghese N."/>
            <person name="Submissions S."/>
        </authorList>
    </citation>
    <scope>NUCLEOTIDE SEQUENCE [LARGE SCALE GENOMIC DNA]</scope>
    <source>
        <strain evidence="7">DSM 26542</strain>
    </source>
</reference>
<dbReference type="RefSeq" id="WP_090678355.1">
    <property type="nucleotide sequence ID" value="NZ_FORU01000004.1"/>
</dbReference>
<name>A0A1I3PC02_9FLAO</name>
<protein>
    <submittedName>
        <fullName evidence="6">Thiosulfate dehydrogenase [quinone] large subunit</fullName>
    </submittedName>
</protein>
<keyword evidence="2 5" id="KW-0812">Transmembrane</keyword>
<comment type="subcellular location">
    <subcellularLocation>
        <location evidence="1">Membrane</location>
        <topology evidence="1">Multi-pass membrane protein</topology>
    </subcellularLocation>
</comment>